<dbReference type="InterPro" id="IPR021864">
    <property type="entry name" value="DUF3475"/>
</dbReference>
<dbReference type="PANTHER" id="PTHR31730:SF20">
    <property type="entry name" value="DUF668 FAMILY PROTEIN"/>
    <property type="match status" value="1"/>
</dbReference>
<dbReference type="Pfam" id="PF05003">
    <property type="entry name" value="DUF668"/>
    <property type="match status" value="1"/>
</dbReference>
<protein>
    <recommendedName>
        <fullName evidence="5">DUF668 domain-containing protein</fullName>
    </recommendedName>
</protein>
<feature type="domain" description="DUF668" evidence="1">
    <location>
        <begin position="344"/>
        <end position="429"/>
    </location>
</feature>
<dbReference type="GO" id="GO:0045927">
    <property type="term" value="P:positive regulation of growth"/>
    <property type="evidence" value="ECO:0007669"/>
    <property type="project" value="InterPro"/>
</dbReference>
<evidence type="ECO:0000259" key="2">
    <source>
        <dbReference type="Pfam" id="PF11961"/>
    </source>
</evidence>
<dbReference type="Proteomes" id="UP000188354">
    <property type="component" value="Chromosome LG10"/>
</dbReference>
<evidence type="ECO:0008006" key="5">
    <source>
        <dbReference type="Google" id="ProtNLM"/>
    </source>
</evidence>
<accession>A0A1J7GSM0</accession>
<dbReference type="OMA" id="CYSNSRT"/>
<gene>
    <name evidence="3" type="ORF">TanjilG_30964</name>
</gene>
<evidence type="ECO:0000313" key="4">
    <source>
        <dbReference type="Proteomes" id="UP000188354"/>
    </source>
</evidence>
<sequence length="603" mass="68246">MAFVCLAGKAEKNKNVEFGVKTKGCAGNLKKIKSFINRKVDCYSNSRTIDHGKNRKKQVSDFRSEYNLATTSATRGKQVSRTSFLLGVAGEKALEILDTLGSSMPKLSTSNGFVSGLAPRGNKISILAFEVANTINKGAILFQSLSEENIECLKNEILQTEGMKQLVSTDTKELISFIEADKREEVNAFSREVARFGNMCKHPQWHNLDRYFSELDSGVLDIKQPRIEAEKTMQELITLAKNTAELYHELNSFDRFEQNYQQKVKEMESLNLPLKGESLTVFISELKNQRKRVKSMKKKSLWSRRLEEIVEKLLDVVTYIHQAISEFLGNYVQLQPENSKGSHRLGEYGLALHYANIINQINMIASRPTGLPPNMRDTLYHGLPRNIKSALPSRLKNNDATKELSFPQVKAKMDKTLQWLAQFATNTTKAHQGFGWVGEWANTSNNSGCNTTKERNPIRLQTLHYADKQKVDFYILELLAQLHHLVSFVRYKHNNNYPMKPMPSSSSSHKGLDSLDFKSKMLQLISLDNRVTQISQEDRTLLEEVVSRRRTLGLSKSEDLAVTKKKEARVSCFSKSVGSSPVTRMGLENQNSNVLDIMDGLGY</sequence>
<dbReference type="Gramene" id="OIW03544">
    <property type="protein sequence ID" value="OIW03544"/>
    <property type="gene ID" value="TanjilG_30964"/>
</dbReference>
<feature type="domain" description="DUF3475" evidence="2">
    <location>
        <begin position="126"/>
        <end position="182"/>
    </location>
</feature>
<organism evidence="3 4">
    <name type="scientific">Lupinus angustifolius</name>
    <name type="common">Narrow-leaved blue lupine</name>
    <dbReference type="NCBI Taxonomy" id="3871"/>
    <lineage>
        <taxon>Eukaryota</taxon>
        <taxon>Viridiplantae</taxon>
        <taxon>Streptophyta</taxon>
        <taxon>Embryophyta</taxon>
        <taxon>Tracheophyta</taxon>
        <taxon>Spermatophyta</taxon>
        <taxon>Magnoliopsida</taxon>
        <taxon>eudicotyledons</taxon>
        <taxon>Gunneridae</taxon>
        <taxon>Pentapetalae</taxon>
        <taxon>rosids</taxon>
        <taxon>fabids</taxon>
        <taxon>Fabales</taxon>
        <taxon>Fabaceae</taxon>
        <taxon>Papilionoideae</taxon>
        <taxon>50 kb inversion clade</taxon>
        <taxon>genistoids sensu lato</taxon>
        <taxon>core genistoids</taxon>
        <taxon>Genisteae</taxon>
        <taxon>Lupinus</taxon>
    </lineage>
</organism>
<dbReference type="PANTHER" id="PTHR31730">
    <property type="entry name" value="OS01G0873900 PROTEIN"/>
    <property type="match status" value="1"/>
</dbReference>
<dbReference type="EMBL" id="CM007370">
    <property type="protein sequence ID" value="OIW03544.1"/>
    <property type="molecule type" value="Genomic_DNA"/>
</dbReference>
<keyword evidence="4" id="KW-1185">Reference proteome</keyword>
<evidence type="ECO:0000259" key="1">
    <source>
        <dbReference type="Pfam" id="PF05003"/>
    </source>
</evidence>
<dbReference type="OrthoDB" id="2020544at2759"/>
<dbReference type="STRING" id="3871.A0A1J7GSM0"/>
<dbReference type="AlphaFoldDB" id="A0A1J7GSM0"/>
<dbReference type="Pfam" id="PF11961">
    <property type="entry name" value="DUF3475"/>
    <property type="match status" value="1"/>
</dbReference>
<evidence type="ECO:0000313" key="3">
    <source>
        <dbReference type="EMBL" id="OIW03544.1"/>
    </source>
</evidence>
<proteinExistence type="predicted"/>
<name>A0A1J7GSM0_LUPAN</name>
<dbReference type="InterPro" id="IPR045021">
    <property type="entry name" value="PSI1/2/3"/>
</dbReference>
<dbReference type="InterPro" id="IPR007700">
    <property type="entry name" value="DUF668"/>
</dbReference>
<reference evidence="3 4" key="1">
    <citation type="journal article" date="2017" name="Plant Biotechnol. J.">
        <title>A comprehensive draft genome sequence for lupin (Lupinus angustifolius), an emerging health food: insights into plant-microbe interactions and legume evolution.</title>
        <authorList>
            <person name="Hane J.K."/>
            <person name="Ming Y."/>
            <person name="Kamphuis L.G."/>
            <person name="Nelson M.N."/>
            <person name="Garg G."/>
            <person name="Atkins C.A."/>
            <person name="Bayer P.E."/>
            <person name="Bravo A."/>
            <person name="Bringans S."/>
            <person name="Cannon S."/>
            <person name="Edwards D."/>
            <person name="Foley R."/>
            <person name="Gao L.L."/>
            <person name="Harrison M.J."/>
            <person name="Huang W."/>
            <person name="Hurgobin B."/>
            <person name="Li S."/>
            <person name="Liu C.W."/>
            <person name="McGrath A."/>
            <person name="Morahan G."/>
            <person name="Murray J."/>
            <person name="Weller J."/>
            <person name="Jian J."/>
            <person name="Singh K.B."/>
        </authorList>
    </citation>
    <scope>NUCLEOTIDE SEQUENCE [LARGE SCALE GENOMIC DNA]</scope>
    <source>
        <strain evidence="4">cv. Tanjil</strain>
        <tissue evidence="3">Whole plant</tissue>
    </source>
</reference>